<proteinExistence type="predicted"/>
<dbReference type="EMBL" id="AWFF01000045">
    <property type="protein sequence ID" value="KCZ53758.1"/>
    <property type="molecule type" value="Genomic_DNA"/>
</dbReference>
<dbReference type="Proteomes" id="UP000027037">
    <property type="component" value="Unassembled WGS sequence"/>
</dbReference>
<keyword evidence="3" id="KW-1185">Reference proteome</keyword>
<dbReference type="InterPro" id="IPR025979">
    <property type="entry name" value="ChrR-like_cupin_dom"/>
</dbReference>
<dbReference type="InterPro" id="IPR014710">
    <property type="entry name" value="RmlC-like_jellyroll"/>
</dbReference>
<evidence type="ECO:0000313" key="3">
    <source>
        <dbReference type="Proteomes" id="UP000027037"/>
    </source>
</evidence>
<dbReference type="PATRIC" id="fig|1280946.3.peg.2352"/>
<comment type="caution">
    <text evidence="2">The sequence shown here is derived from an EMBL/GenBank/DDBJ whole genome shotgun (WGS) entry which is preliminary data.</text>
</comment>
<dbReference type="eggNOG" id="COG3806">
    <property type="taxonomic scope" value="Bacteria"/>
</dbReference>
<dbReference type="SUPFAM" id="SSF51182">
    <property type="entry name" value="RmlC-like cupins"/>
    <property type="match status" value="1"/>
</dbReference>
<accession>A0A062U7P9</accession>
<protein>
    <recommendedName>
        <fullName evidence="1">ChrR-like cupin domain-containing protein</fullName>
    </recommendedName>
</protein>
<organism evidence="2 3">
    <name type="scientific">Hyphomonas beringensis</name>
    <dbReference type="NCBI Taxonomy" id="1280946"/>
    <lineage>
        <taxon>Bacteria</taxon>
        <taxon>Pseudomonadati</taxon>
        <taxon>Pseudomonadota</taxon>
        <taxon>Alphaproteobacteria</taxon>
        <taxon>Hyphomonadales</taxon>
        <taxon>Hyphomonadaceae</taxon>
        <taxon>Hyphomonas</taxon>
    </lineage>
</organism>
<evidence type="ECO:0000313" key="2">
    <source>
        <dbReference type="EMBL" id="KCZ53758.1"/>
    </source>
</evidence>
<gene>
    <name evidence="2" type="ORF">HY29_15925</name>
</gene>
<dbReference type="Pfam" id="PF12973">
    <property type="entry name" value="Cupin_7"/>
    <property type="match status" value="1"/>
</dbReference>
<name>A0A062U7P9_9PROT</name>
<dbReference type="InterPro" id="IPR011051">
    <property type="entry name" value="RmlC_Cupin_sf"/>
</dbReference>
<evidence type="ECO:0000259" key="1">
    <source>
        <dbReference type="Pfam" id="PF12973"/>
    </source>
</evidence>
<dbReference type="AlphaFoldDB" id="A0A062U7P9"/>
<sequence length="176" mass="18655">MLDHVAGNHSPAFELAGDLHMTLSSQGAEAAAWWTAVGGALLEQGSVDGAAHNISTLRAPIARHKAHAGAEDLIHQIDKGPRWRRGLTGVRYAATGTAGARLMKLEPGQSAPMHGHADLEATVVIQGRFSDGHGTYKRGDLVLGEQGMRHKPQAVGDEACVCLVAQKPGGFWRNFI</sequence>
<dbReference type="Gene3D" id="2.60.120.10">
    <property type="entry name" value="Jelly Rolls"/>
    <property type="match status" value="1"/>
</dbReference>
<reference evidence="2 3" key="1">
    <citation type="journal article" date="2014" name="Antonie Van Leeuwenhoek">
        <title>Hyphomonas beringensis sp. nov. and Hyphomonas chukchiensis sp. nov., isolated from surface seawater of the Bering Sea and Chukchi Sea.</title>
        <authorList>
            <person name="Li C."/>
            <person name="Lai Q."/>
            <person name="Li G."/>
            <person name="Dong C."/>
            <person name="Wang J."/>
            <person name="Liao Y."/>
            <person name="Shao Z."/>
        </authorList>
    </citation>
    <scope>NUCLEOTIDE SEQUENCE [LARGE SCALE GENOMIC DNA]</scope>
    <source>
        <strain evidence="2 3">25B14_1</strain>
    </source>
</reference>
<dbReference type="STRING" id="1280946.HY29_15925"/>
<feature type="domain" description="ChrR-like cupin" evidence="1">
    <location>
        <begin position="96"/>
        <end position="168"/>
    </location>
</feature>